<feature type="region of interest" description="Disordered" evidence="2">
    <location>
        <begin position="276"/>
        <end position="299"/>
    </location>
</feature>
<feature type="region of interest" description="Disordered" evidence="2">
    <location>
        <begin position="224"/>
        <end position="263"/>
    </location>
</feature>
<reference evidence="3" key="1">
    <citation type="submission" date="2022-04" db="EMBL/GenBank/DDBJ databases">
        <title>Carnegiea gigantea Genome sequencing and assembly v2.</title>
        <authorList>
            <person name="Copetti D."/>
            <person name="Sanderson M.J."/>
            <person name="Burquez A."/>
            <person name="Wojciechowski M.F."/>
        </authorList>
    </citation>
    <scope>NUCLEOTIDE SEQUENCE</scope>
    <source>
        <strain evidence="3">SGP5-SGP5p</strain>
        <tissue evidence="3">Aerial part</tissue>
    </source>
</reference>
<accession>A0A9Q1KUX0</accession>
<dbReference type="Proteomes" id="UP001153076">
    <property type="component" value="Unassembled WGS sequence"/>
</dbReference>
<dbReference type="InterPro" id="IPR007608">
    <property type="entry name" value="Senescence_reg_S40"/>
</dbReference>
<feature type="compositionally biased region" description="Basic and acidic residues" evidence="2">
    <location>
        <begin position="181"/>
        <end position="190"/>
    </location>
</feature>
<dbReference type="GO" id="GO:0010150">
    <property type="term" value="P:leaf senescence"/>
    <property type="evidence" value="ECO:0007669"/>
    <property type="project" value="UniProtKB-ARBA"/>
</dbReference>
<feature type="region of interest" description="Disordered" evidence="2">
    <location>
        <begin position="170"/>
        <end position="197"/>
    </location>
</feature>
<dbReference type="Pfam" id="PF04520">
    <property type="entry name" value="Senescence_reg"/>
    <property type="match status" value="2"/>
</dbReference>
<comment type="similarity">
    <text evidence="1">Belongs to the senescence regulator S40 family.</text>
</comment>
<evidence type="ECO:0000256" key="2">
    <source>
        <dbReference type="SAM" id="MobiDB-lite"/>
    </source>
</evidence>
<sequence length="333" mass="38434">MEFQFEFEEEFQESDVIFSDDYSSSDQSAGANRRDSCRRNSRRSKSKKMNEQRRSSVPVNIPSSSSSPSSSPRFNCNFNDFDDGDIVPPHVIVDRRTMEDRIACSFNSFDRNVVMRGRNLIQSKSRSPVPQKRMDFEEFQESDVIFSSDYSWDQINSSENGCNGIHRHRHGQWKSLSLPRNDNKTKEKQQRMISSSPIPQKMDFEEFQESDILFSSDHSWNQISGGGNGQWKSLSLPRNDKKKKKMKQQQQRMINSSPMSVPVNIPVGMGSRRYDIDVAGGEPFDQSSDEDHDDGDDEIMDRMPPHLIVERRVSGEIARSFSPLKVCYLDMQR</sequence>
<evidence type="ECO:0000256" key="1">
    <source>
        <dbReference type="ARBA" id="ARBA00034773"/>
    </source>
</evidence>
<feature type="compositionally biased region" description="Acidic residues" evidence="2">
    <location>
        <begin position="287"/>
        <end position="299"/>
    </location>
</feature>
<feature type="region of interest" description="Disordered" evidence="2">
    <location>
        <begin position="1"/>
        <end position="74"/>
    </location>
</feature>
<dbReference type="OrthoDB" id="672058at2759"/>
<feature type="compositionally biased region" description="Polar residues" evidence="2">
    <location>
        <begin position="21"/>
        <end position="30"/>
    </location>
</feature>
<evidence type="ECO:0000313" key="4">
    <source>
        <dbReference type="Proteomes" id="UP001153076"/>
    </source>
</evidence>
<keyword evidence="4" id="KW-1185">Reference proteome</keyword>
<name>A0A9Q1KUX0_9CARY</name>
<proteinExistence type="inferred from homology"/>
<protein>
    <submittedName>
        <fullName evidence="3">Uncharacterized protein</fullName>
    </submittedName>
</protein>
<gene>
    <name evidence="3" type="ORF">Cgig2_029370</name>
</gene>
<comment type="caution">
    <text evidence="3">The sequence shown here is derived from an EMBL/GenBank/DDBJ whole genome shotgun (WGS) entry which is preliminary data.</text>
</comment>
<dbReference type="PANTHER" id="PTHR33083">
    <property type="entry name" value="EXPRESSED PROTEIN"/>
    <property type="match status" value="1"/>
</dbReference>
<dbReference type="AlphaFoldDB" id="A0A9Q1KUX0"/>
<dbReference type="EMBL" id="JAKOGI010000018">
    <property type="protein sequence ID" value="KAJ8450008.1"/>
    <property type="molecule type" value="Genomic_DNA"/>
</dbReference>
<evidence type="ECO:0000313" key="3">
    <source>
        <dbReference type="EMBL" id="KAJ8450008.1"/>
    </source>
</evidence>
<organism evidence="3 4">
    <name type="scientific">Carnegiea gigantea</name>
    <dbReference type="NCBI Taxonomy" id="171969"/>
    <lineage>
        <taxon>Eukaryota</taxon>
        <taxon>Viridiplantae</taxon>
        <taxon>Streptophyta</taxon>
        <taxon>Embryophyta</taxon>
        <taxon>Tracheophyta</taxon>
        <taxon>Spermatophyta</taxon>
        <taxon>Magnoliopsida</taxon>
        <taxon>eudicotyledons</taxon>
        <taxon>Gunneridae</taxon>
        <taxon>Pentapetalae</taxon>
        <taxon>Caryophyllales</taxon>
        <taxon>Cactineae</taxon>
        <taxon>Cactaceae</taxon>
        <taxon>Cactoideae</taxon>
        <taxon>Echinocereeae</taxon>
        <taxon>Carnegiea</taxon>
    </lineage>
</organism>
<feature type="compositionally biased region" description="Low complexity" evidence="2">
    <location>
        <begin position="55"/>
        <end position="74"/>
    </location>
</feature>
<dbReference type="PANTHER" id="PTHR33083:SF49">
    <property type="entry name" value="SENESCENCE REGULATOR"/>
    <property type="match status" value="1"/>
</dbReference>
<feature type="compositionally biased region" description="Acidic residues" evidence="2">
    <location>
        <begin position="1"/>
        <end position="13"/>
    </location>
</feature>